<reference evidence="2" key="1">
    <citation type="submission" date="2022-03" db="EMBL/GenBank/DDBJ databases">
        <title>Draft genome sequence of Aduncisulcus paluster, a free-living microaerophilic Fornicata.</title>
        <authorList>
            <person name="Yuyama I."/>
            <person name="Kume K."/>
            <person name="Tamura T."/>
            <person name="Inagaki Y."/>
            <person name="Hashimoto T."/>
        </authorList>
    </citation>
    <scope>NUCLEOTIDE SEQUENCE</scope>
    <source>
        <strain evidence="2">NY0171</strain>
    </source>
</reference>
<dbReference type="Gene3D" id="3.30.420.10">
    <property type="entry name" value="Ribonuclease H-like superfamily/Ribonuclease H"/>
    <property type="match status" value="1"/>
</dbReference>
<dbReference type="Proteomes" id="UP001057375">
    <property type="component" value="Unassembled WGS sequence"/>
</dbReference>
<dbReference type="InterPro" id="IPR041588">
    <property type="entry name" value="Integrase_H2C2"/>
</dbReference>
<gene>
    <name evidence="2" type="ORF">ADUPG1_003634</name>
</gene>
<sequence length="237" mass="26431">DAGEKVVASPSGSHDTREKWIDKIRASQKKHLDSVVWDGKEPDELIQVNGRLVIPEQDKELVQEVLSAVHDDPLAGHVGISKMLECLRSHGVYIRNASDHAKKHVDQCPVCQRLRARLLVRRMMRDTTVSYPFDVVAVDTVGPIVPSDSGYRYLVVMVDMFTRWTEIVPTKTKGAVDVAQAIIDGVFGRFGVPKCIQSDRGTEYVNGVIRELYLRLGITQHKVLAARPQANGLVERA</sequence>
<protein>
    <submittedName>
        <fullName evidence="2">Transposon Tf2-6 polyprotein</fullName>
    </submittedName>
</protein>
<dbReference type="Pfam" id="PF00665">
    <property type="entry name" value="rve"/>
    <property type="match status" value="1"/>
</dbReference>
<dbReference type="Pfam" id="PF17921">
    <property type="entry name" value="Integrase_H2C2"/>
    <property type="match status" value="1"/>
</dbReference>
<dbReference type="SUPFAM" id="SSF53098">
    <property type="entry name" value="Ribonuclease H-like"/>
    <property type="match status" value="1"/>
</dbReference>
<evidence type="ECO:0000313" key="2">
    <source>
        <dbReference type="EMBL" id="GKT37696.1"/>
    </source>
</evidence>
<dbReference type="PROSITE" id="PS50994">
    <property type="entry name" value="INTEGRASE"/>
    <property type="match status" value="1"/>
</dbReference>
<proteinExistence type="predicted"/>
<dbReference type="EMBL" id="BQXS01005049">
    <property type="protein sequence ID" value="GKT37696.1"/>
    <property type="molecule type" value="Genomic_DNA"/>
</dbReference>
<dbReference type="InterPro" id="IPR001584">
    <property type="entry name" value="Integrase_cat-core"/>
</dbReference>
<dbReference type="InterPro" id="IPR036397">
    <property type="entry name" value="RNaseH_sf"/>
</dbReference>
<evidence type="ECO:0000259" key="1">
    <source>
        <dbReference type="PROSITE" id="PS50994"/>
    </source>
</evidence>
<dbReference type="Gene3D" id="1.10.340.70">
    <property type="match status" value="1"/>
</dbReference>
<accession>A0ABQ5L067</accession>
<name>A0ABQ5L067_9EUKA</name>
<organism evidence="2 3">
    <name type="scientific">Aduncisulcus paluster</name>
    <dbReference type="NCBI Taxonomy" id="2918883"/>
    <lineage>
        <taxon>Eukaryota</taxon>
        <taxon>Metamonada</taxon>
        <taxon>Carpediemonas-like organisms</taxon>
        <taxon>Aduncisulcus</taxon>
    </lineage>
</organism>
<feature type="non-terminal residue" evidence="2">
    <location>
        <position position="1"/>
    </location>
</feature>
<feature type="domain" description="Integrase catalytic" evidence="1">
    <location>
        <begin position="128"/>
        <end position="237"/>
    </location>
</feature>
<dbReference type="InterPro" id="IPR012337">
    <property type="entry name" value="RNaseH-like_sf"/>
</dbReference>
<dbReference type="PANTHER" id="PTHR37984">
    <property type="entry name" value="PROTEIN CBG26694"/>
    <property type="match status" value="1"/>
</dbReference>
<comment type="caution">
    <text evidence="2">The sequence shown here is derived from an EMBL/GenBank/DDBJ whole genome shotgun (WGS) entry which is preliminary data.</text>
</comment>
<feature type="non-terminal residue" evidence="2">
    <location>
        <position position="237"/>
    </location>
</feature>
<keyword evidence="3" id="KW-1185">Reference proteome</keyword>
<evidence type="ECO:0000313" key="3">
    <source>
        <dbReference type="Proteomes" id="UP001057375"/>
    </source>
</evidence>
<dbReference type="PANTHER" id="PTHR37984:SF5">
    <property type="entry name" value="PROTEIN NYNRIN-LIKE"/>
    <property type="match status" value="1"/>
</dbReference>
<dbReference type="InterPro" id="IPR050951">
    <property type="entry name" value="Retrovirus_Pol_polyprotein"/>
</dbReference>